<keyword evidence="16" id="KW-0245">EGF-like domain</keyword>
<dbReference type="CDD" id="cd00054">
    <property type="entry name" value="EGF_CA"/>
    <property type="match status" value="1"/>
</dbReference>
<comment type="caution">
    <text evidence="16">Lacks conserved residue(s) required for the propagation of feature annotation.</text>
</comment>
<dbReference type="InterPro" id="IPR000719">
    <property type="entry name" value="Prot_kinase_dom"/>
</dbReference>
<dbReference type="PROSITE" id="PS50927">
    <property type="entry name" value="BULB_LECTIN"/>
    <property type="match status" value="1"/>
</dbReference>
<keyword evidence="22" id="KW-1185">Reference proteome</keyword>
<dbReference type="OrthoDB" id="785331at2759"/>
<keyword evidence="2" id="KW-1003">Cell membrane</keyword>
<dbReference type="CDD" id="cd14066">
    <property type="entry name" value="STKc_IRAK"/>
    <property type="match status" value="1"/>
</dbReference>
<dbReference type="PROSITE" id="PS50026">
    <property type="entry name" value="EGF_3"/>
    <property type="match status" value="1"/>
</dbReference>
<comment type="subcellular location">
    <subcellularLocation>
        <location evidence="1">Cell membrane</location>
        <topology evidence="1">Single-pass type I membrane protein</topology>
    </subcellularLocation>
</comment>
<keyword evidence="5 15" id="KW-0808">Transferase</keyword>
<dbReference type="eggNOG" id="ENOG502QSMT">
    <property type="taxonomic scope" value="Eukaryota"/>
</dbReference>
<keyword evidence="4" id="KW-0597">Phosphoprotein</keyword>
<keyword evidence="10" id="KW-1015">Disulfide bond</keyword>
<dbReference type="InterPro" id="IPR001245">
    <property type="entry name" value="Ser-Thr/Tyr_kinase_cat_dom"/>
</dbReference>
<dbReference type="SUPFAM" id="SSF56112">
    <property type="entry name" value="Protein kinase-like (PK-like)"/>
    <property type="match status" value="1"/>
</dbReference>
<feature type="domain" description="Bulb-type lectin" evidence="19">
    <location>
        <begin position="11"/>
        <end position="135"/>
    </location>
</feature>
<dbReference type="SMART" id="SM00220">
    <property type="entry name" value="S_TKc"/>
    <property type="match status" value="1"/>
</dbReference>
<dbReference type="FunFam" id="1.10.510.10:FF:002239">
    <property type="match status" value="1"/>
</dbReference>
<comment type="catalytic activity">
    <reaction evidence="13 15">
        <text>L-threonyl-[protein] + ATP = O-phospho-L-threonyl-[protein] + ADP + H(+)</text>
        <dbReference type="Rhea" id="RHEA:46608"/>
        <dbReference type="Rhea" id="RHEA-COMP:11060"/>
        <dbReference type="Rhea" id="RHEA-COMP:11605"/>
        <dbReference type="ChEBI" id="CHEBI:15378"/>
        <dbReference type="ChEBI" id="CHEBI:30013"/>
        <dbReference type="ChEBI" id="CHEBI:30616"/>
        <dbReference type="ChEBI" id="CHEBI:61977"/>
        <dbReference type="ChEBI" id="CHEBI:456216"/>
        <dbReference type="EC" id="2.7.11.1"/>
    </reaction>
</comment>
<dbReference type="PANTHER" id="PTHR27002:SF1069">
    <property type="entry name" value="NON-SPECIFIC SERINE_THREONINE PROTEIN KINASE"/>
    <property type="match status" value="1"/>
</dbReference>
<dbReference type="SMR" id="V7AJP5"/>
<feature type="domain" description="Apple" evidence="20">
    <location>
        <begin position="328"/>
        <end position="411"/>
    </location>
</feature>
<evidence type="ECO:0000256" key="6">
    <source>
        <dbReference type="ARBA" id="ARBA00022729"/>
    </source>
</evidence>
<dbReference type="Proteomes" id="UP000000226">
    <property type="component" value="Chromosome 11"/>
</dbReference>
<dbReference type="InterPro" id="IPR001480">
    <property type="entry name" value="Bulb-type_lectin_dom"/>
</dbReference>
<dbReference type="SUPFAM" id="SSF51110">
    <property type="entry name" value="alpha-D-mannose-specific plant lectins"/>
    <property type="match status" value="1"/>
</dbReference>
<evidence type="ECO:0000256" key="3">
    <source>
        <dbReference type="ARBA" id="ARBA00022527"/>
    </source>
</evidence>
<evidence type="ECO:0000256" key="15">
    <source>
        <dbReference type="PIRNR" id="PIRNR000641"/>
    </source>
</evidence>
<dbReference type="SMART" id="SM00108">
    <property type="entry name" value="B_lectin"/>
    <property type="match status" value="1"/>
</dbReference>
<evidence type="ECO:0000256" key="5">
    <source>
        <dbReference type="ARBA" id="ARBA00022679"/>
    </source>
</evidence>
<reference evidence="22" key="1">
    <citation type="journal article" date="2014" name="Nat. Genet.">
        <title>A reference genome for common bean and genome-wide analysis of dual domestications.</title>
        <authorList>
            <person name="Schmutz J."/>
            <person name="McClean P.E."/>
            <person name="Mamidi S."/>
            <person name="Wu G.A."/>
            <person name="Cannon S.B."/>
            <person name="Grimwood J."/>
            <person name="Jenkins J."/>
            <person name="Shu S."/>
            <person name="Song Q."/>
            <person name="Chavarro C."/>
            <person name="Torres-Torres M."/>
            <person name="Geffroy V."/>
            <person name="Moghaddam S.M."/>
            <person name="Gao D."/>
            <person name="Abernathy B."/>
            <person name="Barry K."/>
            <person name="Blair M."/>
            <person name="Brick M.A."/>
            <person name="Chovatia M."/>
            <person name="Gepts P."/>
            <person name="Goodstein D.M."/>
            <person name="Gonzales M."/>
            <person name="Hellsten U."/>
            <person name="Hyten D.L."/>
            <person name="Jia G."/>
            <person name="Kelly J.D."/>
            <person name="Kudrna D."/>
            <person name="Lee R."/>
            <person name="Richard M.M."/>
            <person name="Miklas P.N."/>
            <person name="Osorno J.M."/>
            <person name="Rodrigues J."/>
            <person name="Thareau V."/>
            <person name="Urrea C.A."/>
            <person name="Wang M."/>
            <person name="Yu Y."/>
            <person name="Zhang M."/>
            <person name="Wing R.A."/>
            <person name="Cregan P.B."/>
            <person name="Rokhsar D.S."/>
            <person name="Jackson S.A."/>
        </authorList>
    </citation>
    <scope>NUCLEOTIDE SEQUENCE [LARGE SCALE GENOMIC DNA]</scope>
    <source>
        <strain evidence="22">cv. G19833</strain>
    </source>
</reference>
<dbReference type="PROSITE" id="PS00108">
    <property type="entry name" value="PROTEIN_KINASE_ST"/>
    <property type="match status" value="1"/>
</dbReference>
<sequence length="772" mass="86490">MTTTSTAALDSLAVSQSIQDGKNETLVSAGGITELGFFSPGNSARRYLGIWFRNVSPLTIVWVANRNTPLENNSGVFKLNEEGILQLLNATNSSIWSTSSNVSSKAGNNPIARLMDSGNLVVRNAQETNEEDVLWQSFDHPCDTYLPGMKLGWNLETSLETFISSSVSDTDPAVGEYTIEVSLRGYPQVMNFKEGVLVARAGSWNGLSLVGNPGPTLETSPKLVISEKEVYYEYELLDQSAFFVYILTPSGTGKSLYWTTETRTAHVVSTGEQDQCEDYAFCGNNSICSYDGNHPSCECLRGYVPKSPEQWNISVWRNGCVPKNKSTCENSHTDGFIKYTYMKLPDTSSSSFNTTMNLNECHNSCLGNCSCTAYANLDVRGGGSGCLLWLDNLVDMRSFSQWGQDFYVRVPASELGAARRIFNRHYRNIVPRKEEIDLPTFDMSVLVNATENFSTRNKLGEGGFGPVYKGTLIDGKEIAVKRLSNKSEQGLDEFKNEVALISKLQHRNLVKLFGCCIEGEENMLIYEYMSNKSLDYFVFDETKRKLLDWHKRFNIINGIARGLLYLHQDSRLRIIHRDLKTSNILLDENLHPKISDFGLARSLLGDQVEANTNRVAGTYGYIPPEYAARGHFSVKSDVFSYGVIVLEIISGKRNSEFLDPWQDNNLLGYAWRLWTEDRALKLLDEVLEELYCVPFQVIRCIEVGLLCVQQRPEDRPDMSSVVLMLNGEKLLRKQKAPGFYTEVDVTSHANSSSAILKPNSHNQLSITMLDAR</sequence>
<dbReference type="GO" id="GO:0004674">
    <property type="term" value="F:protein serine/threonine kinase activity"/>
    <property type="evidence" value="ECO:0007669"/>
    <property type="project" value="UniProtKB-KW"/>
</dbReference>
<dbReference type="OMA" id="WNENEIY"/>
<evidence type="ECO:0000259" key="17">
    <source>
        <dbReference type="PROSITE" id="PS50011"/>
    </source>
</evidence>
<keyword evidence="6" id="KW-0732">Signal</keyword>
<keyword evidence="9 15" id="KW-0067">ATP-binding</keyword>
<dbReference type="Pfam" id="PF01453">
    <property type="entry name" value="B_lectin"/>
    <property type="match status" value="1"/>
</dbReference>
<dbReference type="GO" id="GO:0005524">
    <property type="term" value="F:ATP binding"/>
    <property type="evidence" value="ECO:0007669"/>
    <property type="project" value="UniProtKB-KW"/>
</dbReference>
<name>V7AJP5_PHAVU</name>
<comment type="similarity">
    <text evidence="15">Belongs to the protein kinase superfamily. Ser/Thr protein kinase family.</text>
</comment>
<dbReference type="Gene3D" id="3.30.200.20">
    <property type="entry name" value="Phosphorylase Kinase, domain 1"/>
    <property type="match status" value="1"/>
</dbReference>
<dbReference type="InterPro" id="IPR008271">
    <property type="entry name" value="Ser/Thr_kinase_AS"/>
</dbReference>
<dbReference type="Pfam" id="PF00954">
    <property type="entry name" value="S_locus_glycop"/>
    <property type="match status" value="1"/>
</dbReference>
<keyword evidence="12" id="KW-0325">Glycoprotein</keyword>
<evidence type="ECO:0000256" key="12">
    <source>
        <dbReference type="ARBA" id="ARBA00023180"/>
    </source>
</evidence>
<dbReference type="EC" id="2.7.11.1" evidence="15"/>
<dbReference type="GO" id="GO:0106310">
    <property type="term" value="F:protein serine kinase activity"/>
    <property type="evidence" value="ECO:0007669"/>
    <property type="project" value="RHEA"/>
</dbReference>
<evidence type="ECO:0000259" key="18">
    <source>
        <dbReference type="PROSITE" id="PS50026"/>
    </source>
</evidence>
<dbReference type="CDD" id="cd00028">
    <property type="entry name" value="B_lectin"/>
    <property type="match status" value="1"/>
</dbReference>
<keyword evidence="2" id="KW-0472">Membrane</keyword>
<evidence type="ECO:0000256" key="16">
    <source>
        <dbReference type="PROSITE-ProRule" id="PRU00076"/>
    </source>
</evidence>
<dbReference type="InterPro" id="IPR024171">
    <property type="entry name" value="SRK-like_kinase"/>
</dbReference>
<dbReference type="InterPro" id="IPR036426">
    <property type="entry name" value="Bulb-type_lectin_dom_sf"/>
</dbReference>
<feature type="domain" description="Protein kinase" evidence="17">
    <location>
        <begin position="453"/>
        <end position="731"/>
    </location>
</feature>
<gene>
    <name evidence="21" type="ORF">PHAVU_011G150100g</name>
</gene>
<keyword evidence="8 15" id="KW-0418">Kinase</keyword>
<evidence type="ECO:0000313" key="21">
    <source>
        <dbReference type="EMBL" id="ESW05078.1"/>
    </source>
</evidence>
<dbReference type="SMART" id="SM00473">
    <property type="entry name" value="PAN_AP"/>
    <property type="match status" value="1"/>
</dbReference>
<dbReference type="InterPro" id="IPR003609">
    <property type="entry name" value="Pan_app"/>
</dbReference>
<proteinExistence type="inferred from homology"/>
<evidence type="ECO:0000256" key="10">
    <source>
        <dbReference type="ARBA" id="ARBA00023157"/>
    </source>
</evidence>
<dbReference type="Pfam" id="PF08276">
    <property type="entry name" value="PAN_2"/>
    <property type="match status" value="1"/>
</dbReference>
<dbReference type="InterPro" id="IPR000742">
    <property type="entry name" value="EGF"/>
</dbReference>
<dbReference type="EMBL" id="CM002298">
    <property type="protein sequence ID" value="ESW05078.1"/>
    <property type="molecule type" value="Genomic_DNA"/>
</dbReference>
<dbReference type="PROSITE" id="PS50011">
    <property type="entry name" value="PROTEIN_KINASE_DOM"/>
    <property type="match status" value="1"/>
</dbReference>
<evidence type="ECO:0000259" key="19">
    <source>
        <dbReference type="PROSITE" id="PS50927"/>
    </source>
</evidence>
<comment type="catalytic activity">
    <reaction evidence="14 15">
        <text>L-seryl-[protein] + ATP = O-phospho-L-seryl-[protein] + ADP + H(+)</text>
        <dbReference type="Rhea" id="RHEA:17989"/>
        <dbReference type="Rhea" id="RHEA-COMP:9863"/>
        <dbReference type="Rhea" id="RHEA-COMP:11604"/>
        <dbReference type="ChEBI" id="CHEBI:15378"/>
        <dbReference type="ChEBI" id="CHEBI:29999"/>
        <dbReference type="ChEBI" id="CHEBI:30616"/>
        <dbReference type="ChEBI" id="CHEBI:83421"/>
        <dbReference type="ChEBI" id="CHEBI:456216"/>
        <dbReference type="EC" id="2.7.11.1"/>
    </reaction>
</comment>
<organism evidence="21 22">
    <name type="scientific">Phaseolus vulgaris</name>
    <name type="common">Kidney bean</name>
    <name type="synonym">French bean</name>
    <dbReference type="NCBI Taxonomy" id="3885"/>
    <lineage>
        <taxon>Eukaryota</taxon>
        <taxon>Viridiplantae</taxon>
        <taxon>Streptophyta</taxon>
        <taxon>Embryophyta</taxon>
        <taxon>Tracheophyta</taxon>
        <taxon>Spermatophyta</taxon>
        <taxon>Magnoliopsida</taxon>
        <taxon>eudicotyledons</taxon>
        <taxon>Gunneridae</taxon>
        <taxon>Pentapetalae</taxon>
        <taxon>rosids</taxon>
        <taxon>fabids</taxon>
        <taxon>Fabales</taxon>
        <taxon>Fabaceae</taxon>
        <taxon>Papilionoideae</taxon>
        <taxon>50 kb inversion clade</taxon>
        <taxon>NPAAA clade</taxon>
        <taxon>indigoferoid/millettioid clade</taxon>
        <taxon>Phaseoleae</taxon>
        <taxon>Phaseolus</taxon>
    </lineage>
</organism>
<dbReference type="Gene3D" id="2.90.10.10">
    <property type="entry name" value="Bulb-type lectin domain"/>
    <property type="match status" value="1"/>
</dbReference>
<dbReference type="Gene3D" id="1.10.510.10">
    <property type="entry name" value="Transferase(Phosphotransferase) domain 1"/>
    <property type="match status" value="1"/>
</dbReference>
<evidence type="ECO:0000256" key="2">
    <source>
        <dbReference type="ARBA" id="ARBA00022475"/>
    </source>
</evidence>
<dbReference type="AlphaFoldDB" id="V7AJP5"/>
<dbReference type="GO" id="GO:0005886">
    <property type="term" value="C:plasma membrane"/>
    <property type="evidence" value="ECO:0007669"/>
    <property type="project" value="UniProtKB-SubCell"/>
</dbReference>
<evidence type="ECO:0000259" key="20">
    <source>
        <dbReference type="PROSITE" id="PS50948"/>
    </source>
</evidence>
<accession>V7AJP5</accession>
<keyword evidence="7 15" id="KW-0547">Nucleotide-binding</keyword>
<dbReference type="InterPro" id="IPR000858">
    <property type="entry name" value="S_locus_glycoprot_dom"/>
</dbReference>
<keyword evidence="11" id="KW-0675">Receptor</keyword>
<evidence type="ECO:0000256" key="7">
    <source>
        <dbReference type="ARBA" id="ARBA00022741"/>
    </source>
</evidence>
<dbReference type="GO" id="GO:0048544">
    <property type="term" value="P:recognition of pollen"/>
    <property type="evidence" value="ECO:0007669"/>
    <property type="project" value="InterPro"/>
</dbReference>
<evidence type="ECO:0000256" key="14">
    <source>
        <dbReference type="ARBA" id="ARBA00048679"/>
    </source>
</evidence>
<evidence type="ECO:0000256" key="13">
    <source>
        <dbReference type="ARBA" id="ARBA00047899"/>
    </source>
</evidence>
<evidence type="ECO:0000256" key="9">
    <source>
        <dbReference type="ARBA" id="ARBA00022840"/>
    </source>
</evidence>
<dbReference type="PIRSF" id="PIRSF000641">
    <property type="entry name" value="SRK"/>
    <property type="match status" value="1"/>
</dbReference>
<dbReference type="InterPro" id="IPR011009">
    <property type="entry name" value="Kinase-like_dom_sf"/>
</dbReference>
<dbReference type="FunFam" id="3.30.200.20:FF:000195">
    <property type="entry name" value="G-type lectin S-receptor-like serine/threonine-protein kinase"/>
    <property type="match status" value="1"/>
</dbReference>
<dbReference type="FunFam" id="2.90.10.10:FF:000004">
    <property type="entry name" value="G-type lectin S-receptor-like serine/threonine-protein kinase"/>
    <property type="match status" value="1"/>
</dbReference>
<dbReference type="Gramene" id="ESW05078">
    <property type="protein sequence ID" value="ESW05078"/>
    <property type="gene ID" value="PHAVU_011G150100g"/>
</dbReference>
<feature type="domain" description="EGF-like" evidence="18">
    <location>
        <begin position="272"/>
        <end position="309"/>
    </location>
</feature>
<evidence type="ECO:0000256" key="4">
    <source>
        <dbReference type="ARBA" id="ARBA00022553"/>
    </source>
</evidence>
<evidence type="ECO:0000256" key="8">
    <source>
        <dbReference type="ARBA" id="ARBA00022777"/>
    </source>
</evidence>
<protein>
    <recommendedName>
        <fullName evidence="15">Receptor-like serine/threonine-protein kinase</fullName>
        <ecNumber evidence="15">2.7.11.1</ecNumber>
    </recommendedName>
</protein>
<dbReference type="FunFam" id="3.50.4.10:FF:000002">
    <property type="entry name" value="G-type lectin S-receptor-like serine/threonine-protein kinase"/>
    <property type="match status" value="1"/>
</dbReference>
<evidence type="ECO:0000256" key="1">
    <source>
        <dbReference type="ARBA" id="ARBA00004251"/>
    </source>
</evidence>
<dbReference type="PROSITE" id="PS50948">
    <property type="entry name" value="PAN"/>
    <property type="match status" value="1"/>
</dbReference>
<dbReference type="Gene3D" id="3.50.4.10">
    <property type="entry name" value="Hepatocyte Growth Factor"/>
    <property type="match status" value="1"/>
</dbReference>
<dbReference type="Pfam" id="PF07714">
    <property type="entry name" value="PK_Tyr_Ser-Thr"/>
    <property type="match status" value="1"/>
</dbReference>
<evidence type="ECO:0000256" key="11">
    <source>
        <dbReference type="ARBA" id="ARBA00023170"/>
    </source>
</evidence>
<keyword evidence="3 15" id="KW-0723">Serine/threonine-protein kinase</keyword>
<dbReference type="PANTHER" id="PTHR27002">
    <property type="entry name" value="RECEPTOR-LIKE SERINE/THREONINE-PROTEIN KINASE SD1-8"/>
    <property type="match status" value="1"/>
</dbReference>
<dbReference type="CDD" id="cd01098">
    <property type="entry name" value="PAN_AP_plant"/>
    <property type="match status" value="1"/>
</dbReference>
<evidence type="ECO:0000313" key="22">
    <source>
        <dbReference type="Proteomes" id="UP000000226"/>
    </source>
</evidence>